<reference evidence="11 12" key="1">
    <citation type="submission" date="2019-05" db="EMBL/GenBank/DDBJ databases">
        <title>Verrucobacter flavum gen. nov., sp. nov. a new member of the family Verrucomicrobiaceae.</title>
        <authorList>
            <person name="Szuroczki S."/>
            <person name="Abbaszade G."/>
            <person name="Szabo A."/>
            <person name="Felfoldi T."/>
            <person name="Schumann P."/>
            <person name="Boka K."/>
            <person name="Keki Z."/>
            <person name="Toumi M."/>
            <person name="Toth E."/>
        </authorList>
    </citation>
    <scope>NUCLEOTIDE SEQUENCE [LARGE SCALE GENOMIC DNA]</scope>
    <source>
        <strain evidence="11 12">MG-N-17</strain>
    </source>
</reference>
<feature type="transmembrane region" description="Helical" evidence="9">
    <location>
        <begin position="235"/>
        <end position="254"/>
    </location>
</feature>
<dbReference type="RefSeq" id="WP_138086522.1">
    <property type="nucleotide sequence ID" value="NZ_VAUV01000008.1"/>
</dbReference>
<feature type="transmembrane region" description="Helical" evidence="9">
    <location>
        <begin position="307"/>
        <end position="331"/>
    </location>
</feature>
<gene>
    <name evidence="11" type="ORF">FEM03_12110</name>
</gene>
<evidence type="ECO:0000256" key="8">
    <source>
        <dbReference type="PROSITE-ProRule" id="PRU00703"/>
    </source>
</evidence>
<dbReference type="PANTHER" id="PTHR41394:SF5">
    <property type="entry name" value="SLC41A_MGTE INTEGRAL MEMBRANE DOMAIN-CONTAINING PROTEIN"/>
    <property type="match status" value="1"/>
</dbReference>
<dbReference type="InterPro" id="IPR036739">
    <property type="entry name" value="SLC41_membr_dom_sf"/>
</dbReference>
<dbReference type="OrthoDB" id="9790355at2"/>
<evidence type="ECO:0000256" key="7">
    <source>
        <dbReference type="ARBA" id="ARBA00023136"/>
    </source>
</evidence>
<comment type="subcellular location">
    <subcellularLocation>
        <location evidence="1">Membrane</location>
        <topology evidence="1">Multi-pass membrane protein</topology>
    </subcellularLocation>
</comment>
<comment type="similarity">
    <text evidence="2">Belongs to the SLC41A transporter family.</text>
</comment>
<evidence type="ECO:0000313" key="11">
    <source>
        <dbReference type="EMBL" id="TLD70466.1"/>
    </source>
</evidence>
<dbReference type="SUPFAM" id="SSF158791">
    <property type="entry name" value="MgtE N-terminal domain-like"/>
    <property type="match status" value="1"/>
</dbReference>
<evidence type="ECO:0000256" key="1">
    <source>
        <dbReference type="ARBA" id="ARBA00004141"/>
    </source>
</evidence>
<evidence type="ECO:0000256" key="3">
    <source>
        <dbReference type="ARBA" id="ARBA00022448"/>
    </source>
</evidence>
<dbReference type="InterPro" id="IPR000644">
    <property type="entry name" value="CBS_dom"/>
</dbReference>
<feature type="transmembrane region" description="Helical" evidence="9">
    <location>
        <begin position="260"/>
        <end position="286"/>
    </location>
</feature>
<dbReference type="GO" id="GO:0016020">
    <property type="term" value="C:membrane"/>
    <property type="evidence" value="ECO:0007669"/>
    <property type="project" value="UniProtKB-SubCell"/>
</dbReference>
<dbReference type="EMBL" id="VAUV01000008">
    <property type="protein sequence ID" value="TLD70466.1"/>
    <property type="molecule type" value="Genomic_DNA"/>
</dbReference>
<keyword evidence="12" id="KW-1185">Reference proteome</keyword>
<dbReference type="InterPro" id="IPR046342">
    <property type="entry name" value="CBS_dom_sf"/>
</dbReference>
<dbReference type="PROSITE" id="PS51371">
    <property type="entry name" value="CBS"/>
    <property type="match status" value="2"/>
</dbReference>
<dbReference type="Pfam" id="PF01769">
    <property type="entry name" value="MgtE"/>
    <property type="match status" value="1"/>
</dbReference>
<name>A0A5R8KDU3_9BACT</name>
<comment type="caution">
    <text evidence="11">The sequence shown here is derived from an EMBL/GenBank/DDBJ whole genome shotgun (WGS) entry which is preliminary data.</text>
</comment>
<dbReference type="InterPro" id="IPR006667">
    <property type="entry name" value="SLC41_membr_dom"/>
</dbReference>
<sequence length="403" mass="44072">MKAETQSFNLADELVQRAPYEAAALLEEQDDEAAVQALDTVNPLIAQQILHELDDRRRAELLAAAPVEMARQWMRNREYPEDSVGWLMEPPVAVFRPHMTVGETVEALRMLTKKSFITYGYVTDENNKLVGVLVMRDLMLSESGRKLQDVMYTNLFTLVPEMELTDAMTAVLNRHVPVYPVCNRQGHLLGLVRGQDLFEARAIELSAQPGNMVGVNEEERLGTPVRRSLWMRHPWLQVNLLTAFAAGAVVGLFQDTLDRVVILAAFLPILAGQSGNTGCQALAVCLRGLTLGDLKQGDQKRLFVKEAVLGFWNGVLVGIVAALGMFGYAMFSGRGDALMLALVVWVAMVVSCVVSGVAGALIPLVLRRFGADPATASSIFLTTATDVISMGTFLGLATLLVDK</sequence>
<evidence type="ECO:0000256" key="5">
    <source>
        <dbReference type="ARBA" id="ARBA00022842"/>
    </source>
</evidence>
<feature type="domain" description="CBS" evidence="10">
    <location>
        <begin position="151"/>
        <end position="207"/>
    </location>
</feature>
<dbReference type="Pfam" id="PF00571">
    <property type="entry name" value="CBS"/>
    <property type="match status" value="2"/>
</dbReference>
<organism evidence="11 12">
    <name type="scientific">Phragmitibacter flavus</name>
    <dbReference type="NCBI Taxonomy" id="2576071"/>
    <lineage>
        <taxon>Bacteria</taxon>
        <taxon>Pseudomonadati</taxon>
        <taxon>Verrucomicrobiota</taxon>
        <taxon>Verrucomicrobiia</taxon>
        <taxon>Verrucomicrobiales</taxon>
        <taxon>Verrucomicrobiaceae</taxon>
        <taxon>Phragmitibacter</taxon>
    </lineage>
</organism>
<keyword evidence="5" id="KW-0460">Magnesium</keyword>
<dbReference type="InterPro" id="IPR006668">
    <property type="entry name" value="Mg_transptr_MgtE_intracell_dom"/>
</dbReference>
<dbReference type="Gene3D" id="1.10.357.20">
    <property type="entry name" value="SLC41 divalent cation transporters, integral membrane domain"/>
    <property type="match status" value="1"/>
</dbReference>
<feature type="transmembrane region" description="Helical" evidence="9">
    <location>
        <begin position="378"/>
        <end position="401"/>
    </location>
</feature>
<dbReference type="SUPFAM" id="SSF161093">
    <property type="entry name" value="MgtE membrane domain-like"/>
    <property type="match status" value="1"/>
</dbReference>
<keyword evidence="3" id="KW-0813">Transport</keyword>
<dbReference type="GO" id="GO:0008324">
    <property type="term" value="F:monoatomic cation transmembrane transporter activity"/>
    <property type="evidence" value="ECO:0007669"/>
    <property type="project" value="InterPro"/>
</dbReference>
<evidence type="ECO:0000256" key="9">
    <source>
        <dbReference type="SAM" id="Phobius"/>
    </source>
</evidence>
<dbReference type="AlphaFoldDB" id="A0A5R8KDU3"/>
<dbReference type="Proteomes" id="UP000306196">
    <property type="component" value="Unassembled WGS sequence"/>
</dbReference>
<protein>
    <submittedName>
        <fullName evidence="11">Magnesium transporter</fullName>
    </submittedName>
</protein>
<proteinExistence type="inferred from homology"/>
<feature type="transmembrane region" description="Helical" evidence="9">
    <location>
        <begin position="337"/>
        <end position="366"/>
    </location>
</feature>
<keyword evidence="6 9" id="KW-1133">Transmembrane helix</keyword>
<dbReference type="SUPFAM" id="SSF54631">
    <property type="entry name" value="CBS-domain pair"/>
    <property type="match status" value="1"/>
</dbReference>
<dbReference type="PANTHER" id="PTHR41394">
    <property type="entry name" value="MAGNESIUM TRANSPORTER MGTE"/>
    <property type="match status" value="1"/>
</dbReference>
<dbReference type="Gene3D" id="3.10.580.10">
    <property type="entry name" value="CBS-domain"/>
    <property type="match status" value="1"/>
</dbReference>
<keyword evidence="8" id="KW-0129">CBS domain</keyword>
<keyword evidence="4 9" id="KW-0812">Transmembrane</keyword>
<evidence type="ECO:0000256" key="2">
    <source>
        <dbReference type="ARBA" id="ARBA00009749"/>
    </source>
</evidence>
<evidence type="ECO:0000256" key="4">
    <source>
        <dbReference type="ARBA" id="ARBA00022692"/>
    </source>
</evidence>
<keyword evidence="7 9" id="KW-0472">Membrane</keyword>
<evidence type="ECO:0000313" key="12">
    <source>
        <dbReference type="Proteomes" id="UP000306196"/>
    </source>
</evidence>
<evidence type="ECO:0000259" key="10">
    <source>
        <dbReference type="PROSITE" id="PS51371"/>
    </source>
</evidence>
<accession>A0A5R8KDU3</accession>
<feature type="domain" description="CBS" evidence="10">
    <location>
        <begin position="88"/>
        <end position="150"/>
    </location>
</feature>
<evidence type="ECO:0000256" key="6">
    <source>
        <dbReference type="ARBA" id="ARBA00022989"/>
    </source>
</evidence>
<dbReference type="Pfam" id="PF03448">
    <property type="entry name" value="MgtE_N"/>
    <property type="match status" value="1"/>
</dbReference>